<dbReference type="PATRIC" id="fig|879305.3.peg.183"/>
<organism evidence="2 3">
    <name type="scientific">Anaerococcus prevotii ACS-065-V-Col13</name>
    <dbReference type="NCBI Taxonomy" id="879305"/>
    <lineage>
        <taxon>Bacteria</taxon>
        <taxon>Bacillati</taxon>
        <taxon>Bacillota</taxon>
        <taxon>Tissierellia</taxon>
        <taxon>Tissierellales</taxon>
        <taxon>Peptoniphilaceae</taxon>
        <taxon>Anaerococcus</taxon>
    </lineage>
</organism>
<reference evidence="2 3" key="1">
    <citation type="submission" date="2011-01" db="EMBL/GenBank/DDBJ databases">
        <authorList>
            <person name="Durkin A.S."/>
            <person name="Madupu R."/>
            <person name="Torralba M."/>
            <person name="Gillis M."/>
            <person name="Methe B."/>
            <person name="Sutton G."/>
            <person name="Nelson K.E."/>
        </authorList>
    </citation>
    <scope>NUCLEOTIDE SEQUENCE [LARGE SCALE GENOMIC DNA]</scope>
    <source>
        <strain evidence="2 3">ACS-065-V-Col13</strain>
    </source>
</reference>
<sequence length="311" mass="35058">MKKKNDIELIILSVLLAIVMWAFVVTSTNPSVNRTFRNIPILVQNKEELEKKGYTITGLEELTNVNLRVEGSRDKIVNIKENDIQASIDVENIREGIQTVDVKVETPSGVSISMIDPQDININVQKIIEKKLPVNLVIKDSLKDGKSVEVNEQSLKEITVKGPVSEVNKIDRVEVNINDPANLDGKIHNLDIHVLDKNNKEVSNIEKSNSDINISFKVTETKRFKVNLKTYGDVAEGYEIKSYNMSPEDVVLKGNGQVLENIEEIDTYPVNIDNLKSDRLGEIRLKLPEGVELYDGQNPINYKIIVDVKEK</sequence>
<dbReference type="Gene3D" id="2.170.120.40">
    <property type="entry name" value="YbbR-like domain"/>
    <property type="match status" value="2"/>
</dbReference>
<dbReference type="AlphaFoldDB" id="F0GTN8"/>
<dbReference type="Proteomes" id="UP000005286">
    <property type="component" value="Unassembled WGS sequence"/>
</dbReference>
<comment type="caution">
    <text evidence="2">The sequence shown here is derived from an EMBL/GenBank/DDBJ whole genome shotgun (WGS) entry which is preliminary data.</text>
</comment>
<gene>
    <name evidence="2" type="ORF">HMPREF9290_0961</name>
</gene>
<dbReference type="PANTHER" id="PTHR37804">
    <property type="entry name" value="CDAA REGULATORY PROTEIN CDAR"/>
    <property type="match status" value="1"/>
</dbReference>
<protein>
    <submittedName>
        <fullName evidence="2">YbbR-like protein</fullName>
    </submittedName>
</protein>
<dbReference type="InterPro" id="IPR012505">
    <property type="entry name" value="YbbR"/>
</dbReference>
<dbReference type="PANTHER" id="PTHR37804:SF1">
    <property type="entry name" value="CDAA REGULATORY PROTEIN CDAR"/>
    <property type="match status" value="1"/>
</dbReference>
<dbReference type="Pfam" id="PF07949">
    <property type="entry name" value="YbbR"/>
    <property type="match status" value="2"/>
</dbReference>
<dbReference type="Gene3D" id="2.170.120.30">
    <property type="match status" value="1"/>
</dbReference>
<keyword evidence="1" id="KW-0472">Membrane</keyword>
<keyword evidence="3" id="KW-1185">Reference proteome</keyword>
<dbReference type="EMBL" id="AEXM01000006">
    <property type="protein sequence ID" value="EGC82824.1"/>
    <property type="molecule type" value="Genomic_DNA"/>
</dbReference>
<name>F0GTN8_9FIRM</name>
<dbReference type="STRING" id="879305.HMPREF9290_0961"/>
<keyword evidence="1" id="KW-1133">Transmembrane helix</keyword>
<feature type="transmembrane region" description="Helical" evidence="1">
    <location>
        <begin position="7"/>
        <end position="24"/>
    </location>
</feature>
<dbReference type="eggNOG" id="COG4856">
    <property type="taxonomic scope" value="Bacteria"/>
</dbReference>
<evidence type="ECO:0000313" key="2">
    <source>
        <dbReference type="EMBL" id="EGC82824.1"/>
    </source>
</evidence>
<dbReference type="RefSeq" id="WP_004833942.1">
    <property type="nucleotide sequence ID" value="NZ_AEXM01000006.1"/>
</dbReference>
<evidence type="ECO:0000313" key="3">
    <source>
        <dbReference type="Proteomes" id="UP000005286"/>
    </source>
</evidence>
<accession>F0GTN8</accession>
<keyword evidence="1" id="KW-0812">Transmembrane</keyword>
<dbReference type="InterPro" id="IPR053154">
    <property type="entry name" value="c-di-AMP_regulator"/>
</dbReference>
<proteinExistence type="predicted"/>
<evidence type="ECO:0000256" key="1">
    <source>
        <dbReference type="SAM" id="Phobius"/>
    </source>
</evidence>